<dbReference type="Pfam" id="PF01823">
    <property type="entry name" value="MACPF"/>
    <property type="match status" value="2"/>
</dbReference>
<keyword evidence="3" id="KW-1185">Reference proteome</keyword>
<accession>A0A2G2YTE2</accession>
<dbReference type="STRING" id="4072.A0A2G2YTE2"/>
<sequence>MKKAVPPHWDPASLSRFIQAYGTHIIVDMGVGGLDILCVKQKPSSAIPPAELRAHLDDLRDCLFSNETIPLPELKPKEVKKKGLTMIWSKRGGDIFAQSHSKWLQTVVAYPDSILFRLVPITLLLTGIPGSGYLSHAINVYLHYKSLEGIVTKDIPQDQRFDVEIKLSGKLELLNKILQEIKHQRQRVLVLFRVQVLSLNSDSDLRVPSSTSLQLHDLRYNEF</sequence>
<dbReference type="PROSITE" id="PS51412">
    <property type="entry name" value="MACPF_2"/>
    <property type="match status" value="1"/>
</dbReference>
<protein>
    <recommendedName>
        <fullName evidence="1">MACPF domain-containing protein</fullName>
    </recommendedName>
</protein>
<dbReference type="InterPro" id="IPR020864">
    <property type="entry name" value="MACPF"/>
</dbReference>
<feature type="domain" description="MACPF" evidence="1">
    <location>
        <begin position="1"/>
        <end position="155"/>
    </location>
</feature>
<proteinExistence type="predicted"/>
<evidence type="ECO:0000313" key="2">
    <source>
        <dbReference type="EMBL" id="PHT72901.1"/>
    </source>
</evidence>
<dbReference type="Gramene" id="PHT72901">
    <property type="protein sequence ID" value="PHT72901"/>
    <property type="gene ID" value="T459_23686"/>
</dbReference>
<comment type="caution">
    <text evidence="2">The sequence shown here is derived from an EMBL/GenBank/DDBJ whole genome shotgun (WGS) entry which is preliminary data.</text>
</comment>
<evidence type="ECO:0000313" key="3">
    <source>
        <dbReference type="Proteomes" id="UP000222542"/>
    </source>
</evidence>
<evidence type="ECO:0000259" key="1">
    <source>
        <dbReference type="PROSITE" id="PS51412"/>
    </source>
</evidence>
<dbReference type="EMBL" id="AYRZ02000009">
    <property type="protein sequence ID" value="PHT72901.1"/>
    <property type="molecule type" value="Genomic_DNA"/>
</dbReference>
<reference evidence="2 3" key="1">
    <citation type="journal article" date="2014" name="Nat. Genet.">
        <title>Genome sequence of the hot pepper provides insights into the evolution of pungency in Capsicum species.</title>
        <authorList>
            <person name="Kim S."/>
            <person name="Park M."/>
            <person name="Yeom S.I."/>
            <person name="Kim Y.M."/>
            <person name="Lee J.M."/>
            <person name="Lee H.A."/>
            <person name="Seo E."/>
            <person name="Choi J."/>
            <person name="Cheong K."/>
            <person name="Kim K.T."/>
            <person name="Jung K."/>
            <person name="Lee G.W."/>
            <person name="Oh S.K."/>
            <person name="Bae C."/>
            <person name="Kim S.B."/>
            <person name="Lee H.Y."/>
            <person name="Kim S.Y."/>
            <person name="Kim M.S."/>
            <person name="Kang B.C."/>
            <person name="Jo Y.D."/>
            <person name="Yang H.B."/>
            <person name="Jeong H.J."/>
            <person name="Kang W.H."/>
            <person name="Kwon J.K."/>
            <person name="Shin C."/>
            <person name="Lim J.Y."/>
            <person name="Park J.H."/>
            <person name="Huh J.H."/>
            <person name="Kim J.S."/>
            <person name="Kim B.D."/>
            <person name="Cohen O."/>
            <person name="Paran I."/>
            <person name="Suh M.C."/>
            <person name="Lee S.B."/>
            <person name="Kim Y.K."/>
            <person name="Shin Y."/>
            <person name="Noh S.J."/>
            <person name="Park J."/>
            <person name="Seo Y.S."/>
            <person name="Kwon S.Y."/>
            <person name="Kim H.A."/>
            <person name="Park J.M."/>
            <person name="Kim H.J."/>
            <person name="Choi S.B."/>
            <person name="Bosland P.W."/>
            <person name="Reeves G."/>
            <person name="Jo S.H."/>
            <person name="Lee B.W."/>
            <person name="Cho H.T."/>
            <person name="Choi H.S."/>
            <person name="Lee M.S."/>
            <person name="Yu Y."/>
            <person name="Do Choi Y."/>
            <person name="Park B.S."/>
            <person name="van Deynze A."/>
            <person name="Ashrafi H."/>
            <person name="Hill T."/>
            <person name="Kim W.T."/>
            <person name="Pai H.S."/>
            <person name="Ahn H.K."/>
            <person name="Yeam I."/>
            <person name="Giovannoni J.J."/>
            <person name="Rose J.K."/>
            <person name="Sorensen I."/>
            <person name="Lee S.J."/>
            <person name="Kim R.W."/>
            <person name="Choi I.Y."/>
            <person name="Choi B.S."/>
            <person name="Lim J.S."/>
            <person name="Lee Y.H."/>
            <person name="Choi D."/>
        </authorList>
    </citation>
    <scope>NUCLEOTIDE SEQUENCE [LARGE SCALE GENOMIC DNA]</scope>
    <source>
        <strain evidence="3">cv. CM334</strain>
    </source>
</reference>
<gene>
    <name evidence="2" type="ORF">T459_23686</name>
</gene>
<dbReference type="GO" id="GO:0009626">
    <property type="term" value="P:plant-type hypersensitive response"/>
    <property type="evidence" value="ECO:0000318"/>
    <property type="project" value="GO_Central"/>
</dbReference>
<dbReference type="GO" id="GO:2000031">
    <property type="term" value="P:regulation of salicylic acid mediated signaling pathway"/>
    <property type="evidence" value="ECO:0007669"/>
    <property type="project" value="InterPro"/>
</dbReference>
<name>A0A2G2YTE2_CAPAN</name>
<reference evidence="2 3" key="2">
    <citation type="journal article" date="2017" name="Genome Biol.">
        <title>New reference genome sequences of hot pepper reveal the massive evolution of plant disease-resistance genes by retroduplication.</title>
        <authorList>
            <person name="Kim S."/>
            <person name="Park J."/>
            <person name="Yeom S.I."/>
            <person name="Kim Y.M."/>
            <person name="Seo E."/>
            <person name="Kim K.T."/>
            <person name="Kim M.S."/>
            <person name="Lee J.M."/>
            <person name="Cheong K."/>
            <person name="Shin H.S."/>
            <person name="Kim S.B."/>
            <person name="Han K."/>
            <person name="Lee J."/>
            <person name="Park M."/>
            <person name="Lee H.A."/>
            <person name="Lee H.Y."/>
            <person name="Lee Y."/>
            <person name="Oh S."/>
            <person name="Lee J.H."/>
            <person name="Choi E."/>
            <person name="Choi E."/>
            <person name="Lee S.E."/>
            <person name="Jeon J."/>
            <person name="Kim H."/>
            <person name="Choi G."/>
            <person name="Song H."/>
            <person name="Lee J."/>
            <person name="Lee S.C."/>
            <person name="Kwon J.K."/>
            <person name="Lee H.Y."/>
            <person name="Koo N."/>
            <person name="Hong Y."/>
            <person name="Kim R.W."/>
            <person name="Kang W.H."/>
            <person name="Huh J.H."/>
            <person name="Kang B.C."/>
            <person name="Yang T.J."/>
            <person name="Lee Y.H."/>
            <person name="Bennetzen J.L."/>
            <person name="Choi D."/>
        </authorList>
    </citation>
    <scope>NUCLEOTIDE SEQUENCE [LARGE SCALE GENOMIC DNA]</scope>
    <source>
        <strain evidence="3">cv. CM334</strain>
    </source>
</reference>
<dbReference type="InterPro" id="IPR044663">
    <property type="entry name" value="CAD1/NSL1-like"/>
</dbReference>
<dbReference type="PANTHER" id="PTHR33199">
    <property type="entry name" value="MACPF DOMAIN-CONTAINING PROTEIN CAD1"/>
    <property type="match status" value="1"/>
</dbReference>
<organism evidence="2 3">
    <name type="scientific">Capsicum annuum</name>
    <name type="common">Capsicum pepper</name>
    <dbReference type="NCBI Taxonomy" id="4072"/>
    <lineage>
        <taxon>Eukaryota</taxon>
        <taxon>Viridiplantae</taxon>
        <taxon>Streptophyta</taxon>
        <taxon>Embryophyta</taxon>
        <taxon>Tracheophyta</taxon>
        <taxon>Spermatophyta</taxon>
        <taxon>Magnoliopsida</taxon>
        <taxon>eudicotyledons</taxon>
        <taxon>Gunneridae</taxon>
        <taxon>Pentapetalae</taxon>
        <taxon>asterids</taxon>
        <taxon>lamiids</taxon>
        <taxon>Solanales</taxon>
        <taxon>Solanaceae</taxon>
        <taxon>Solanoideae</taxon>
        <taxon>Capsiceae</taxon>
        <taxon>Capsicum</taxon>
    </lineage>
</organism>
<dbReference type="Proteomes" id="UP000222542">
    <property type="component" value="Unassembled WGS sequence"/>
</dbReference>
<dbReference type="PANTHER" id="PTHR33199:SF2">
    <property type="entry name" value="OS02G0475300 PROTEIN"/>
    <property type="match status" value="1"/>
</dbReference>
<dbReference type="AlphaFoldDB" id="A0A2G2YTE2"/>